<evidence type="ECO:0000256" key="1">
    <source>
        <dbReference type="SAM" id="MobiDB-lite"/>
    </source>
</evidence>
<accession>A0A9X4RJD8</accession>
<dbReference type="InterPro" id="IPR012296">
    <property type="entry name" value="Nuclease_put_TT1808"/>
</dbReference>
<keyword evidence="2" id="KW-0540">Nuclease</keyword>
<dbReference type="Proteomes" id="UP001152872">
    <property type="component" value="Unassembled WGS sequence"/>
</dbReference>
<dbReference type="GO" id="GO:0004519">
    <property type="term" value="F:endonuclease activity"/>
    <property type="evidence" value="ECO:0007669"/>
    <property type="project" value="UniProtKB-KW"/>
</dbReference>
<name>A0A9X4RJD8_9CYAN</name>
<dbReference type="Gene3D" id="3.90.1570.10">
    <property type="entry name" value="tt1808, chain A"/>
    <property type="match status" value="1"/>
</dbReference>
<proteinExistence type="predicted"/>
<sequence length="94" mass="10136">MIATIKTDQTISLEAFLALPETKPASEYAHGTITQKPMPKGKHSGLQTRLSRAIDLKGVNSAGSSILPPNQSSSFKMAQPRFTSLKLNPNNPCQ</sequence>
<dbReference type="InterPro" id="IPR011335">
    <property type="entry name" value="Restrct_endonuc-II-like"/>
</dbReference>
<evidence type="ECO:0000313" key="3">
    <source>
        <dbReference type="Proteomes" id="UP001152872"/>
    </source>
</evidence>
<organism evidence="2 3">
    <name type="scientific">Pseudanabaena catenata USMAC16</name>
    <dbReference type="NCBI Taxonomy" id="1855837"/>
    <lineage>
        <taxon>Bacteria</taxon>
        <taxon>Bacillati</taxon>
        <taxon>Cyanobacteriota</taxon>
        <taxon>Cyanophyceae</taxon>
        <taxon>Pseudanabaenales</taxon>
        <taxon>Pseudanabaenaceae</taxon>
        <taxon>Pseudanabaena</taxon>
    </lineage>
</organism>
<feature type="compositionally biased region" description="Polar residues" evidence="1">
    <location>
        <begin position="61"/>
        <end position="94"/>
    </location>
</feature>
<dbReference type="AlphaFoldDB" id="A0A9X4RJD8"/>
<reference evidence="2" key="1">
    <citation type="submission" date="2019-05" db="EMBL/GenBank/DDBJ databases">
        <title>Whole genome sequencing of Pseudanabaena catenata USMAC16.</title>
        <authorList>
            <person name="Khan Z."/>
            <person name="Omar W.M."/>
            <person name="Convey P."/>
            <person name="Merican F."/>
            <person name="Najimudin N."/>
        </authorList>
    </citation>
    <scope>NUCLEOTIDE SEQUENCE</scope>
    <source>
        <strain evidence="2">USMAC16</strain>
    </source>
</reference>
<dbReference type="SUPFAM" id="SSF52980">
    <property type="entry name" value="Restriction endonuclease-like"/>
    <property type="match status" value="1"/>
</dbReference>
<keyword evidence="3" id="KW-1185">Reference proteome</keyword>
<keyword evidence="2" id="KW-0255">Endonuclease</keyword>
<evidence type="ECO:0000313" key="2">
    <source>
        <dbReference type="EMBL" id="MDG3495900.1"/>
    </source>
</evidence>
<protein>
    <submittedName>
        <fullName evidence="2">Uma2 family endonuclease</fullName>
    </submittedName>
</protein>
<gene>
    <name evidence="2" type="ORF">FEV09_15230</name>
</gene>
<feature type="region of interest" description="Disordered" evidence="1">
    <location>
        <begin position="28"/>
        <end position="47"/>
    </location>
</feature>
<dbReference type="EMBL" id="VBTY01000134">
    <property type="protein sequence ID" value="MDG3495900.1"/>
    <property type="molecule type" value="Genomic_DNA"/>
</dbReference>
<comment type="caution">
    <text evidence="2">The sequence shown here is derived from an EMBL/GenBank/DDBJ whole genome shotgun (WGS) entry which is preliminary data.</text>
</comment>
<feature type="region of interest" description="Disordered" evidence="1">
    <location>
        <begin position="60"/>
        <end position="94"/>
    </location>
</feature>
<keyword evidence="2" id="KW-0378">Hydrolase</keyword>